<name>A0ABS4QD16_9NOCA</name>
<comment type="caution">
    <text evidence="1">The sequence shown here is derived from an EMBL/GenBank/DDBJ whole genome shotgun (WGS) entry which is preliminary data.</text>
</comment>
<dbReference type="GO" id="GO:0016874">
    <property type="term" value="F:ligase activity"/>
    <property type="evidence" value="ECO:0007669"/>
    <property type="project" value="UniProtKB-KW"/>
</dbReference>
<accession>A0ABS4QD16</accession>
<protein>
    <submittedName>
        <fullName evidence="1">2'-5' RNA ligase</fullName>
    </submittedName>
</protein>
<dbReference type="SUPFAM" id="SSF55144">
    <property type="entry name" value="LigT-like"/>
    <property type="match status" value="1"/>
</dbReference>
<dbReference type="InterPro" id="IPR009097">
    <property type="entry name" value="Cyclic_Pdiesterase"/>
</dbReference>
<evidence type="ECO:0000313" key="2">
    <source>
        <dbReference type="Proteomes" id="UP001519325"/>
    </source>
</evidence>
<dbReference type="Gene3D" id="3.90.1140.10">
    <property type="entry name" value="Cyclic phosphodiesterase"/>
    <property type="match status" value="1"/>
</dbReference>
<proteinExistence type="predicted"/>
<evidence type="ECO:0000313" key="1">
    <source>
        <dbReference type="EMBL" id="MBP2189586.1"/>
    </source>
</evidence>
<organism evidence="1 2">
    <name type="scientific">Nocardia goodfellowii</name>
    <dbReference type="NCBI Taxonomy" id="882446"/>
    <lineage>
        <taxon>Bacteria</taxon>
        <taxon>Bacillati</taxon>
        <taxon>Actinomycetota</taxon>
        <taxon>Actinomycetes</taxon>
        <taxon>Mycobacteriales</taxon>
        <taxon>Nocardiaceae</taxon>
        <taxon>Nocardia</taxon>
    </lineage>
</organism>
<dbReference type="Proteomes" id="UP001519325">
    <property type="component" value="Unassembled WGS sequence"/>
</dbReference>
<gene>
    <name evidence="1" type="ORF">BJ987_002487</name>
</gene>
<reference evidence="1 2" key="1">
    <citation type="submission" date="2021-03" db="EMBL/GenBank/DDBJ databases">
        <title>Sequencing the genomes of 1000 actinobacteria strains.</title>
        <authorList>
            <person name="Klenk H.-P."/>
        </authorList>
    </citation>
    <scope>NUCLEOTIDE SEQUENCE [LARGE SCALE GENOMIC DNA]</scope>
    <source>
        <strain evidence="1 2">DSM 45516</strain>
    </source>
</reference>
<dbReference type="EMBL" id="JAGGMR010000001">
    <property type="protein sequence ID" value="MBP2189586.1"/>
    <property type="molecule type" value="Genomic_DNA"/>
</dbReference>
<sequence length="213" mass="23607">MIRENDWSAFEELSTVHDHWSLEQWESGQASYYWYLTFSEPGLVDLVAQCQARLAAEGFDPVPLDGLHMPLLNIGRVGEVSEQELGGIADAGRRAAAAVQPFRLRVGPLTGSQSALRFSVTPWDQLLDLHRRLRSGTAEHRPSSGLGETSDFRPHLGIGYLNRNQGAGQLISDVGALRALPAATVRVRELHLVELRRVDRAYRWSDCAVIPLG</sequence>
<dbReference type="RefSeq" id="WP_209888483.1">
    <property type="nucleotide sequence ID" value="NZ_JAGGMR010000001.1"/>
</dbReference>
<keyword evidence="1" id="KW-0436">Ligase</keyword>
<keyword evidence="2" id="KW-1185">Reference proteome</keyword>
<dbReference type="Pfam" id="PF13563">
    <property type="entry name" value="2_5_RNA_ligase2"/>
    <property type="match status" value="1"/>
</dbReference>